<evidence type="ECO:0000259" key="6">
    <source>
        <dbReference type="Pfam" id="PF18052"/>
    </source>
</evidence>
<dbReference type="InterPro" id="IPR001611">
    <property type="entry name" value="Leu-rich_rpt"/>
</dbReference>
<keyword evidence="3" id="KW-0611">Plant defense</keyword>
<dbReference type="InterPro" id="IPR042197">
    <property type="entry name" value="Apaf_helical"/>
</dbReference>
<evidence type="ECO:0000256" key="1">
    <source>
        <dbReference type="ARBA" id="ARBA00022737"/>
    </source>
</evidence>
<dbReference type="Gene3D" id="1.10.8.430">
    <property type="entry name" value="Helical domain of apoptotic protease-activating factors"/>
    <property type="match status" value="1"/>
</dbReference>
<organism evidence="9 10">
    <name type="scientific">Eucalyptus globulus</name>
    <name type="common">Tasmanian blue gum</name>
    <dbReference type="NCBI Taxonomy" id="34317"/>
    <lineage>
        <taxon>Eukaryota</taxon>
        <taxon>Viridiplantae</taxon>
        <taxon>Streptophyta</taxon>
        <taxon>Embryophyta</taxon>
        <taxon>Tracheophyta</taxon>
        <taxon>Spermatophyta</taxon>
        <taxon>Magnoliopsida</taxon>
        <taxon>eudicotyledons</taxon>
        <taxon>Gunneridae</taxon>
        <taxon>Pentapetalae</taxon>
        <taxon>rosids</taxon>
        <taxon>malvids</taxon>
        <taxon>Myrtales</taxon>
        <taxon>Myrtaceae</taxon>
        <taxon>Myrtoideae</taxon>
        <taxon>Eucalypteae</taxon>
        <taxon>Eucalyptus</taxon>
    </lineage>
</organism>
<dbReference type="Pfam" id="PF23598">
    <property type="entry name" value="LRR_14"/>
    <property type="match status" value="1"/>
</dbReference>
<dbReference type="Gene3D" id="3.40.50.300">
    <property type="entry name" value="P-loop containing nucleotide triphosphate hydrolases"/>
    <property type="match status" value="1"/>
</dbReference>
<dbReference type="Gene3D" id="1.20.5.4130">
    <property type="match status" value="1"/>
</dbReference>
<sequence>MAEAIISIAGSILANLITQALEKDGELGGVKDQLRLLEDAISTLRVVLEHAEEQYYQSPQIKDWVVQLKDAFYEAQDVLEEFNIRAMRRELRGHNEMMKAVRTFFSCSKQLAFKKKMIDKVRVVRVRIEAFKANNIPTLKEHPKKELGNSEETHSFIRKEDIKGREDDKERVMKFLQDSNMEENVSILPIVGIGGLGKTALAKYVYGDSKFDLKMWVCVSTDFDVKKIVKKMLACANEKEPTEDTMELLQRKLRKKIDKEKYLLVLDNVWSIEKAKWLSLKTLLEGGPRGSKILITTRESLVAEITGTTQPHLLKGLSESASLDLLMQMAGQKIEEIQDSDIIAIGEEIVRKCSGVPLVVRTVGSLLFKKSKPEWLYFKDHELPKVSQRNDSIISVLRLSYGHLPSHLKQCFAFCSLFPKDYEMDKQKLVNLWVAEGFIQSDESQHLEDIGHGYFMDLLWKNFFQDYKKDPSNEGTCNMHDLMHDLACSVAGNECWAAGDGTKSIHERTRHISYGSTFNLMGGLPISHSKASALRTFLSTTRYWEEIKQRELEANLQKLIKSFKRLRILGLHGTKVEKVPRSIHKLKHLTYLDLSNNNTLKRLPNSITRLQSLQTLNLHCCYALEELPSDIRKLVSLRNLYIDGCHKLSYLPRGIGELSSLQRLTHFILPKDRAHAKNYCKLGELKGLNNIRGQLSIENLGYITNA</sequence>
<dbReference type="InterPro" id="IPR002182">
    <property type="entry name" value="NB-ARC"/>
</dbReference>
<dbReference type="InterPro" id="IPR038005">
    <property type="entry name" value="RX-like_CC"/>
</dbReference>
<evidence type="ECO:0000256" key="2">
    <source>
        <dbReference type="ARBA" id="ARBA00022741"/>
    </source>
</evidence>
<dbReference type="Gene3D" id="1.10.10.10">
    <property type="entry name" value="Winged helix-like DNA-binding domain superfamily/Winged helix DNA-binding domain"/>
    <property type="match status" value="1"/>
</dbReference>
<evidence type="ECO:0000256" key="4">
    <source>
        <dbReference type="ARBA" id="ARBA00022840"/>
    </source>
</evidence>
<proteinExistence type="predicted"/>
<dbReference type="SUPFAM" id="SSF52058">
    <property type="entry name" value="L domain-like"/>
    <property type="match status" value="1"/>
</dbReference>
<dbReference type="GO" id="GO:0005524">
    <property type="term" value="F:ATP binding"/>
    <property type="evidence" value="ECO:0007669"/>
    <property type="project" value="UniProtKB-KW"/>
</dbReference>
<dbReference type="FunFam" id="1.10.10.10:FF:000322">
    <property type="entry name" value="Probable disease resistance protein At1g63360"/>
    <property type="match status" value="1"/>
</dbReference>
<evidence type="ECO:0000259" key="7">
    <source>
        <dbReference type="Pfam" id="PF23559"/>
    </source>
</evidence>
<dbReference type="CDD" id="cd14798">
    <property type="entry name" value="RX-CC_like"/>
    <property type="match status" value="1"/>
</dbReference>
<dbReference type="Pfam" id="PF23559">
    <property type="entry name" value="WHD_DRP"/>
    <property type="match status" value="1"/>
</dbReference>
<feature type="domain" description="Disease resistance R13L4/SHOC-2-like LRR" evidence="8">
    <location>
        <begin position="558"/>
        <end position="691"/>
    </location>
</feature>
<keyword evidence="4" id="KW-0067">ATP-binding</keyword>
<evidence type="ECO:0000259" key="5">
    <source>
        <dbReference type="Pfam" id="PF00931"/>
    </source>
</evidence>
<gene>
    <name evidence="9" type="ORF">ACJRO7_010435</name>
</gene>
<dbReference type="PANTHER" id="PTHR36766:SF40">
    <property type="entry name" value="DISEASE RESISTANCE PROTEIN RGA3"/>
    <property type="match status" value="1"/>
</dbReference>
<dbReference type="InterPro" id="IPR032675">
    <property type="entry name" value="LRR_dom_sf"/>
</dbReference>
<dbReference type="PROSITE" id="PS51450">
    <property type="entry name" value="LRR"/>
    <property type="match status" value="1"/>
</dbReference>
<feature type="domain" description="Disease resistance protein winged helix" evidence="7">
    <location>
        <begin position="417"/>
        <end position="487"/>
    </location>
</feature>
<name>A0ABD3LC01_EUCGL</name>
<dbReference type="EMBL" id="JBJKBG010000002">
    <property type="protein sequence ID" value="KAL3749326.1"/>
    <property type="molecule type" value="Genomic_DNA"/>
</dbReference>
<dbReference type="Proteomes" id="UP001634007">
    <property type="component" value="Unassembled WGS sequence"/>
</dbReference>
<reference evidence="9 10" key="1">
    <citation type="submission" date="2024-11" db="EMBL/GenBank/DDBJ databases">
        <title>Chromosome-level genome assembly of Eucalyptus globulus Labill. provides insights into its genome evolution.</title>
        <authorList>
            <person name="Li X."/>
        </authorList>
    </citation>
    <scope>NUCLEOTIDE SEQUENCE [LARGE SCALE GENOMIC DNA]</scope>
    <source>
        <strain evidence="9">CL2024</strain>
        <tissue evidence="9">Fresh tender leaves</tissue>
    </source>
</reference>
<dbReference type="InterPro" id="IPR058922">
    <property type="entry name" value="WHD_DRP"/>
</dbReference>
<dbReference type="Pfam" id="PF00931">
    <property type="entry name" value="NB-ARC"/>
    <property type="match status" value="1"/>
</dbReference>
<evidence type="ECO:0000259" key="8">
    <source>
        <dbReference type="Pfam" id="PF23598"/>
    </source>
</evidence>
<keyword evidence="10" id="KW-1185">Reference proteome</keyword>
<dbReference type="AlphaFoldDB" id="A0ABD3LC01"/>
<feature type="domain" description="NB-ARC" evidence="5">
    <location>
        <begin position="166"/>
        <end position="333"/>
    </location>
</feature>
<dbReference type="InterPro" id="IPR027417">
    <property type="entry name" value="P-loop_NTPase"/>
</dbReference>
<accession>A0ABD3LC01</accession>
<keyword evidence="2" id="KW-0547">Nucleotide-binding</keyword>
<dbReference type="Pfam" id="PF18052">
    <property type="entry name" value="Rx_N"/>
    <property type="match status" value="1"/>
</dbReference>
<evidence type="ECO:0000256" key="3">
    <source>
        <dbReference type="ARBA" id="ARBA00022821"/>
    </source>
</evidence>
<evidence type="ECO:0000313" key="9">
    <source>
        <dbReference type="EMBL" id="KAL3749326.1"/>
    </source>
</evidence>
<protein>
    <submittedName>
        <fullName evidence="9">Uncharacterized protein</fullName>
    </submittedName>
</protein>
<keyword evidence="1" id="KW-0677">Repeat</keyword>
<feature type="domain" description="Disease resistance N-terminal" evidence="6">
    <location>
        <begin position="10"/>
        <end position="95"/>
    </location>
</feature>
<dbReference type="GO" id="GO:0051707">
    <property type="term" value="P:response to other organism"/>
    <property type="evidence" value="ECO:0007669"/>
    <property type="project" value="UniProtKB-ARBA"/>
</dbReference>
<dbReference type="InterPro" id="IPR041118">
    <property type="entry name" value="Rx_N"/>
</dbReference>
<evidence type="ECO:0000313" key="10">
    <source>
        <dbReference type="Proteomes" id="UP001634007"/>
    </source>
</evidence>
<comment type="caution">
    <text evidence="9">The sequence shown here is derived from an EMBL/GenBank/DDBJ whole genome shotgun (WGS) entry which is preliminary data.</text>
</comment>
<dbReference type="Gene3D" id="3.80.10.10">
    <property type="entry name" value="Ribonuclease Inhibitor"/>
    <property type="match status" value="1"/>
</dbReference>
<dbReference type="SUPFAM" id="SSF52540">
    <property type="entry name" value="P-loop containing nucleoside triphosphate hydrolases"/>
    <property type="match status" value="1"/>
</dbReference>
<dbReference type="GO" id="GO:0006952">
    <property type="term" value="P:defense response"/>
    <property type="evidence" value="ECO:0007669"/>
    <property type="project" value="UniProtKB-KW"/>
</dbReference>
<dbReference type="PANTHER" id="PTHR36766">
    <property type="entry name" value="PLANT BROAD-SPECTRUM MILDEW RESISTANCE PROTEIN RPW8"/>
    <property type="match status" value="1"/>
</dbReference>
<dbReference type="InterPro" id="IPR036388">
    <property type="entry name" value="WH-like_DNA-bd_sf"/>
</dbReference>
<dbReference type="PRINTS" id="PR00364">
    <property type="entry name" value="DISEASERSIST"/>
</dbReference>
<dbReference type="InterPro" id="IPR055414">
    <property type="entry name" value="LRR_R13L4/SHOC2-like"/>
</dbReference>